<keyword evidence="1" id="KW-0732">Signal</keyword>
<dbReference type="PROSITE" id="PS51257">
    <property type="entry name" value="PROKAR_LIPOPROTEIN"/>
    <property type="match status" value="1"/>
</dbReference>
<dbReference type="EMBL" id="QEKH01000019">
    <property type="protein sequence ID" value="PVY39849.1"/>
    <property type="molecule type" value="Genomic_DNA"/>
</dbReference>
<organism evidence="2 3">
    <name type="scientific">Victivallis vadensis</name>
    <dbReference type="NCBI Taxonomy" id="172901"/>
    <lineage>
        <taxon>Bacteria</taxon>
        <taxon>Pseudomonadati</taxon>
        <taxon>Lentisphaerota</taxon>
        <taxon>Lentisphaeria</taxon>
        <taxon>Victivallales</taxon>
        <taxon>Victivallaceae</taxon>
        <taxon>Victivallis</taxon>
    </lineage>
</organism>
<evidence type="ECO:0000256" key="1">
    <source>
        <dbReference type="SAM" id="SignalP"/>
    </source>
</evidence>
<feature type="signal peptide" evidence="1">
    <location>
        <begin position="1"/>
        <end position="19"/>
    </location>
</feature>
<proteinExistence type="predicted"/>
<gene>
    <name evidence="2" type="ORF">C8D82_11990</name>
</gene>
<evidence type="ECO:0008006" key="4">
    <source>
        <dbReference type="Google" id="ProtNLM"/>
    </source>
</evidence>
<accession>A0A2U1ATT5</accession>
<reference evidence="2 3" key="1">
    <citation type="submission" date="2018-04" db="EMBL/GenBank/DDBJ databases">
        <title>Genomic Encyclopedia of Type Strains, Phase IV (KMG-IV): sequencing the most valuable type-strain genomes for metagenomic binning, comparative biology and taxonomic classification.</title>
        <authorList>
            <person name="Goeker M."/>
        </authorList>
    </citation>
    <scope>NUCLEOTIDE SEQUENCE [LARGE SCALE GENOMIC DNA]</scope>
    <source>
        <strain evidence="2 3">DSM 14823</strain>
    </source>
</reference>
<dbReference type="GeneID" id="78295903"/>
<dbReference type="AlphaFoldDB" id="A0A2U1ATT5"/>
<evidence type="ECO:0000313" key="3">
    <source>
        <dbReference type="Proteomes" id="UP000245959"/>
    </source>
</evidence>
<name>A0A2U1ATT5_9BACT</name>
<keyword evidence="3" id="KW-1185">Reference proteome</keyword>
<comment type="caution">
    <text evidence="2">The sequence shown here is derived from an EMBL/GenBank/DDBJ whole genome shotgun (WGS) entry which is preliminary data.</text>
</comment>
<dbReference type="Proteomes" id="UP000245959">
    <property type="component" value="Unassembled WGS sequence"/>
</dbReference>
<protein>
    <recommendedName>
        <fullName evidence="4">Lipoprotein</fullName>
    </recommendedName>
</protein>
<feature type="chain" id="PRO_5015539642" description="Lipoprotein" evidence="1">
    <location>
        <begin position="20"/>
        <end position="219"/>
    </location>
</feature>
<evidence type="ECO:0000313" key="2">
    <source>
        <dbReference type="EMBL" id="PVY39849.1"/>
    </source>
</evidence>
<dbReference type="RefSeq" id="WP_116884610.1">
    <property type="nucleotide sequence ID" value="NZ_CABMMC010000004.1"/>
</dbReference>
<sequence length="219" mass="24128">MKNSFVALGAFAAAAMFVAGCVSGDKRSEWDAQYERFRTERPAAVAVNSGDANLDAVSATTAKLYGATVKYLDEYVTANNENRPYIGYTYEVEELVRNNKGMTEAQASEVVLAEAKKRDEGKPESEQEYPRIIAGHKAVMALKPENKLAELTPLIAEAASNVDKAIALKDSFKGFDANTLMKVKSVMNVIDQAQFTSEALVFLKYRYEQAQSLDEGRMK</sequence>